<dbReference type="InterPro" id="IPR023198">
    <property type="entry name" value="PGP-like_dom2"/>
</dbReference>
<dbReference type="PANTHER" id="PTHR43434">
    <property type="entry name" value="PHOSPHOGLYCOLATE PHOSPHATASE"/>
    <property type="match status" value="1"/>
</dbReference>
<dbReference type="SUPFAM" id="SSF56784">
    <property type="entry name" value="HAD-like"/>
    <property type="match status" value="1"/>
</dbReference>
<name>A0A3E2VNK3_CLOIN</name>
<reference evidence="1 2" key="1">
    <citation type="submission" date="2018-08" db="EMBL/GenBank/DDBJ databases">
        <title>A genome reference for cultivated species of the human gut microbiota.</title>
        <authorList>
            <person name="Zou Y."/>
            <person name="Xue W."/>
            <person name="Luo G."/>
        </authorList>
    </citation>
    <scope>NUCLEOTIDE SEQUENCE [LARGE SCALE GENOMIC DNA]</scope>
    <source>
        <strain evidence="1 2">OF01-2LB</strain>
    </source>
</reference>
<dbReference type="OrthoDB" id="9797743at2"/>
<keyword evidence="1" id="KW-0378">Hydrolase</keyword>
<dbReference type="InterPro" id="IPR041492">
    <property type="entry name" value="HAD_2"/>
</dbReference>
<dbReference type="CDD" id="cd07505">
    <property type="entry name" value="HAD_BPGM-like"/>
    <property type="match status" value="1"/>
</dbReference>
<sequence>MKGYIFDLDGTLMDSMWVWEDLAVVYLQAKGIKAADNLSEALQLMTMTEAIRYLKERYAIPDSLAQMRTEVYTIIRRRYKQEVVAKKGAKACLERLHAAGMRMGVLTACERICAEEALKRNGLLEYLDFVASCEELPYDKQDGRLFALMPAMLHTDKAETMFVEDALHAIRTLKAHGFHVTAVYDAAGKEQWDEICTLADAALLSLDDLKGECI</sequence>
<dbReference type="Proteomes" id="UP000260025">
    <property type="component" value="Unassembled WGS sequence"/>
</dbReference>
<comment type="caution">
    <text evidence="1">The sequence shown here is derived from an EMBL/GenBank/DDBJ whole genome shotgun (WGS) entry which is preliminary data.</text>
</comment>
<dbReference type="PANTHER" id="PTHR43434:SF1">
    <property type="entry name" value="PHOSPHOGLYCOLATE PHOSPHATASE"/>
    <property type="match status" value="1"/>
</dbReference>
<dbReference type="RefSeq" id="WP_117444344.1">
    <property type="nucleotide sequence ID" value="NZ_JAKNHC010000032.1"/>
</dbReference>
<proteinExistence type="predicted"/>
<evidence type="ECO:0000313" key="1">
    <source>
        <dbReference type="EMBL" id="RGC12263.1"/>
    </source>
</evidence>
<protein>
    <submittedName>
        <fullName evidence="1">HAD family hydrolase</fullName>
    </submittedName>
</protein>
<dbReference type="GO" id="GO:0006281">
    <property type="term" value="P:DNA repair"/>
    <property type="evidence" value="ECO:0007669"/>
    <property type="project" value="TreeGrafter"/>
</dbReference>
<dbReference type="Gene3D" id="1.10.150.240">
    <property type="entry name" value="Putative phosphatase, domain 2"/>
    <property type="match status" value="1"/>
</dbReference>
<accession>A0A3E2VNK3</accession>
<dbReference type="GO" id="GO:0005829">
    <property type="term" value="C:cytosol"/>
    <property type="evidence" value="ECO:0007669"/>
    <property type="project" value="TreeGrafter"/>
</dbReference>
<dbReference type="InterPro" id="IPR050155">
    <property type="entry name" value="HAD-like_hydrolase_sf"/>
</dbReference>
<dbReference type="SFLD" id="SFLDS00003">
    <property type="entry name" value="Haloacid_Dehalogenase"/>
    <property type="match status" value="1"/>
</dbReference>
<gene>
    <name evidence="1" type="ORF">DXA38_17670</name>
</gene>
<dbReference type="EMBL" id="QVEV01000034">
    <property type="protein sequence ID" value="RGC12263.1"/>
    <property type="molecule type" value="Genomic_DNA"/>
</dbReference>
<dbReference type="Pfam" id="PF13419">
    <property type="entry name" value="HAD_2"/>
    <property type="match status" value="1"/>
</dbReference>
<organism evidence="1 2">
    <name type="scientific">Clostridium innocuum</name>
    <dbReference type="NCBI Taxonomy" id="1522"/>
    <lineage>
        <taxon>Bacteria</taxon>
        <taxon>Bacillati</taxon>
        <taxon>Bacillota</taxon>
        <taxon>Clostridia</taxon>
        <taxon>Eubacteriales</taxon>
        <taxon>Clostridiaceae</taxon>
        <taxon>Clostridium</taxon>
    </lineage>
</organism>
<evidence type="ECO:0000313" key="2">
    <source>
        <dbReference type="Proteomes" id="UP000260025"/>
    </source>
</evidence>
<dbReference type="InterPro" id="IPR036412">
    <property type="entry name" value="HAD-like_sf"/>
</dbReference>
<dbReference type="GO" id="GO:0008967">
    <property type="term" value="F:phosphoglycolate phosphatase activity"/>
    <property type="evidence" value="ECO:0007669"/>
    <property type="project" value="TreeGrafter"/>
</dbReference>
<dbReference type="AlphaFoldDB" id="A0A3E2VNK3"/>
<dbReference type="SFLD" id="SFLDG01129">
    <property type="entry name" value="C1.5:_HAD__Beta-PGM__Phosphata"/>
    <property type="match status" value="1"/>
</dbReference>
<dbReference type="InterPro" id="IPR023214">
    <property type="entry name" value="HAD_sf"/>
</dbReference>
<dbReference type="Gene3D" id="3.40.50.1000">
    <property type="entry name" value="HAD superfamily/HAD-like"/>
    <property type="match status" value="1"/>
</dbReference>